<evidence type="ECO:0000259" key="13">
    <source>
        <dbReference type="Pfam" id="PF13206"/>
    </source>
</evidence>
<feature type="compositionally biased region" description="Low complexity" evidence="10">
    <location>
        <begin position="182"/>
        <end position="197"/>
    </location>
</feature>
<feature type="chain" id="PRO_5013182992" evidence="11">
    <location>
        <begin position="27"/>
        <end position="233"/>
    </location>
</feature>
<evidence type="ECO:0000256" key="1">
    <source>
        <dbReference type="ARBA" id="ARBA00002523"/>
    </source>
</evidence>
<dbReference type="GO" id="GO:0098552">
    <property type="term" value="C:side of membrane"/>
    <property type="evidence" value="ECO:0007669"/>
    <property type="project" value="UniProtKB-KW"/>
</dbReference>
<evidence type="ECO:0000256" key="4">
    <source>
        <dbReference type="ARBA" id="ARBA00022622"/>
    </source>
</evidence>
<keyword evidence="6" id="KW-0472">Membrane</keyword>
<evidence type="ECO:0000256" key="11">
    <source>
        <dbReference type="SAM" id="SignalP"/>
    </source>
</evidence>
<evidence type="ECO:0000256" key="7">
    <source>
        <dbReference type="ARBA" id="ARBA00023180"/>
    </source>
</evidence>
<keyword evidence="4" id="KW-0336">GPI-anchor</keyword>
<name>A0A1V0FZU4_9TRYP</name>
<dbReference type="GO" id="GO:0005886">
    <property type="term" value="C:plasma membrane"/>
    <property type="evidence" value="ECO:0007669"/>
    <property type="project" value="UniProtKB-SubCell"/>
</dbReference>
<reference evidence="14" key="1">
    <citation type="submission" date="2016-12" db="EMBL/GenBank/DDBJ databases">
        <title>Extending the VSGnome of Trypanosoma brucei strain TREU927.</title>
        <authorList>
            <person name="Cross G.A."/>
        </authorList>
    </citation>
    <scope>NUCLEOTIDE SEQUENCE</scope>
    <source>
        <strain evidence="14">Tb927.99.2024</strain>
    </source>
</reference>
<keyword evidence="8" id="KW-0449">Lipoprotein</keyword>
<evidence type="ECO:0000259" key="12">
    <source>
        <dbReference type="Pfam" id="PF10659"/>
    </source>
</evidence>
<dbReference type="InterPro" id="IPR019609">
    <property type="entry name" value="Variant_surf_glycoprt_trypan_C"/>
</dbReference>
<feature type="signal peptide" evidence="11">
    <location>
        <begin position="1"/>
        <end position="26"/>
    </location>
</feature>
<comment type="subcellular location">
    <subcellularLocation>
        <location evidence="2">Cell membrane</location>
        <topology evidence="2">Lipid-anchor</topology>
        <topology evidence="2">GPI-anchor</topology>
    </subcellularLocation>
</comment>
<dbReference type="EMBL" id="KY404654">
    <property type="protein sequence ID" value="ARB50905.1"/>
    <property type="molecule type" value="Genomic_DNA"/>
</dbReference>
<feature type="domain" description="Trypanosome variant surface glycoprotein B-type N-terminal" evidence="13">
    <location>
        <begin position="3"/>
        <end position="100"/>
    </location>
</feature>
<dbReference type="Pfam" id="PF10659">
    <property type="entry name" value="Trypan_glycop_C"/>
    <property type="match status" value="1"/>
</dbReference>
<evidence type="ECO:0000256" key="2">
    <source>
        <dbReference type="ARBA" id="ARBA00004609"/>
    </source>
</evidence>
<keyword evidence="9" id="KW-0175">Coiled coil</keyword>
<feature type="region of interest" description="Disordered" evidence="10">
    <location>
        <begin position="168"/>
        <end position="233"/>
    </location>
</feature>
<dbReference type="InterPro" id="IPR025932">
    <property type="entry name" value="Trypano_VSG_B_N_dom"/>
</dbReference>
<feature type="coiled-coil region" evidence="9">
    <location>
        <begin position="85"/>
        <end position="112"/>
    </location>
</feature>
<evidence type="ECO:0000256" key="5">
    <source>
        <dbReference type="ARBA" id="ARBA00022729"/>
    </source>
</evidence>
<keyword evidence="7" id="KW-0325">Glycoprotein</keyword>
<accession>A0A1V0FZU4</accession>
<feature type="domain" description="Trypanosome variant surface glycoprotein C-terminal" evidence="12">
    <location>
        <begin position="137"/>
        <end position="225"/>
    </location>
</feature>
<evidence type="ECO:0000256" key="8">
    <source>
        <dbReference type="ARBA" id="ARBA00023288"/>
    </source>
</evidence>
<evidence type="ECO:0000256" key="9">
    <source>
        <dbReference type="SAM" id="Coils"/>
    </source>
</evidence>
<evidence type="ECO:0000313" key="14">
    <source>
        <dbReference type="EMBL" id="ARB50905.1"/>
    </source>
</evidence>
<dbReference type="AlphaFoldDB" id="A0A1V0FZU4"/>
<organism evidence="14">
    <name type="scientific">Trypanosoma brucei</name>
    <dbReference type="NCBI Taxonomy" id="5691"/>
    <lineage>
        <taxon>Eukaryota</taxon>
        <taxon>Discoba</taxon>
        <taxon>Euglenozoa</taxon>
        <taxon>Kinetoplastea</taxon>
        <taxon>Metakinetoplastina</taxon>
        <taxon>Trypanosomatida</taxon>
        <taxon>Trypanosomatidae</taxon>
        <taxon>Trypanosoma</taxon>
    </lineage>
</organism>
<protein>
    <submittedName>
        <fullName evidence="14">Variant surface glycoprotein</fullName>
    </submittedName>
</protein>
<comment type="function">
    <text evidence="1">VSG forms a coat on the surface of the parasite. The trypanosome evades the immune response of the host by expressing a series of antigenically distinct VSGs from an estimated 1000 VSG genes.</text>
</comment>
<evidence type="ECO:0000256" key="10">
    <source>
        <dbReference type="SAM" id="MobiDB-lite"/>
    </source>
</evidence>
<evidence type="ECO:0000256" key="6">
    <source>
        <dbReference type="ARBA" id="ARBA00023136"/>
    </source>
</evidence>
<dbReference type="Pfam" id="PF13206">
    <property type="entry name" value="VSG_B"/>
    <property type="match status" value="1"/>
</dbReference>
<sequence length="233" mass="24550">MAKPTRVTAALIHNMLAAFFAQIGRGNTHTTQNDERFTLGKTGNSACDATAATMCVNYHRQLGKSGPGTPWVNTLLEAANDLEAASNAATTASELQLALEALQQQARAAYIAGSFHSASAANMPTSGTQTTAKIEECTKHKAKKACEEKNCKWEGENEIKGECKPKAVAENTTPGTGGEKAGGTAAETGEQAPATTGCKKHGTNNWVCEPDKTSGKQNCAFRKGENNEDDKDT</sequence>
<evidence type="ECO:0000256" key="3">
    <source>
        <dbReference type="ARBA" id="ARBA00022475"/>
    </source>
</evidence>
<keyword evidence="5 11" id="KW-0732">Signal</keyword>
<keyword evidence="3" id="KW-1003">Cell membrane</keyword>
<proteinExistence type="predicted"/>